<gene>
    <name evidence="10" type="ORF">IFO71_12650</name>
</gene>
<evidence type="ECO:0000256" key="7">
    <source>
        <dbReference type="PIRNR" id="PIRNR000232"/>
    </source>
</evidence>
<evidence type="ECO:0000256" key="8">
    <source>
        <dbReference type="PIRSR" id="PIRSR000232-1"/>
    </source>
</evidence>
<keyword evidence="5 7" id="KW-0560">Oxidoreductase</keyword>
<comment type="cofactor">
    <cofactor evidence="8">
        <name>FMN</name>
        <dbReference type="ChEBI" id="CHEBI:58210"/>
    </cofactor>
    <text evidence="8">Binds 1 FMN per subunit.</text>
</comment>
<evidence type="ECO:0000313" key="11">
    <source>
        <dbReference type="Proteomes" id="UP000613768"/>
    </source>
</evidence>
<evidence type="ECO:0000256" key="3">
    <source>
        <dbReference type="ARBA" id="ARBA00022643"/>
    </source>
</evidence>
<accession>A0AAW3ZQL2</accession>
<feature type="binding site" description="in other chain" evidence="8">
    <location>
        <begin position="139"/>
        <end position="141"/>
    </location>
    <ligand>
        <name>FMN</name>
        <dbReference type="ChEBI" id="CHEBI:58210"/>
        <note>ligand shared between dimeric partners</note>
    </ligand>
</feature>
<dbReference type="PIRSF" id="PIRSF000232">
    <property type="entry name" value="YdjA"/>
    <property type="match status" value="1"/>
</dbReference>
<dbReference type="Gene3D" id="3.40.109.10">
    <property type="entry name" value="NADH Oxidase"/>
    <property type="match status" value="1"/>
</dbReference>
<comment type="similarity">
    <text evidence="1 7">Belongs to the nitroreductase family.</text>
</comment>
<evidence type="ECO:0000256" key="2">
    <source>
        <dbReference type="ARBA" id="ARBA00022630"/>
    </source>
</evidence>
<dbReference type="EC" id="1.-.-.-" evidence="7"/>
<dbReference type="EMBL" id="JACYTR010000026">
    <property type="protein sequence ID" value="MBD8526586.1"/>
    <property type="molecule type" value="Genomic_DNA"/>
</dbReference>
<keyword evidence="4 7" id="KW-0521">NADP</keyword>
<dbReference type="InterPro" id="IPR000415">
    <property type="entry name" value="Nitroreductase-like"/>
</dbReference>
<dbReference type="SUPFAM" id="SSF55469">
    <property type="entry name" value="FMN-dependent nitroreductase-like"/>
    <property type="match status" value="1"/>
</dbReference>
<dbReference type="RefSeq" id="WP_192030008.1">
    <property type="nucleotide sequence ID" value="NZ_JACYTR010000026.1"/>
</dbReference>
<dbReference type="PANTHER" id="PTHR43821">
    <property type="entry name" value="NAD(P)H NITROREDUCTASE YDJA-RELATED"/>
    <property type="match status" value="1"/>
</dbReference>
<dbReference type="InterPro" id="IPR052530">
    <property type="entry name" value="NAD(P)H_nitroreductase"/>
</dbReference>
<name>A0AAW3ZQL2_9GAMM</name>
<evidence type="ECO:0000256" key="1">
    <source>
        <dbReference type="ARBA" id="ARBA00007118"/>
    </source>
</evidence>
<keyword evidence="6 7" id="KW-0520">NAD</keyword>
<feature type="binding site" description="in other chain" evidence="8">
    <location>
        <begin position="14"/>
        <end position="16"/>
    </location>
    <ligand>
        <name>FMN</name>
        <dbReference type="ChEBI" id="CHEBI:58210"/>
        <note>ligand shared between dimeric partners</note>
    </ligand>
</feature>
<evidence type="ECO:0000313" key="10">
    <source>
        <dbReference type="EMBL" id="MBD8526586.1"/>
    </source>
</evidence>
<keyword evidence="11" id="KW-1185">Reference proteome</keyword>
<keyword evidence="2 7" id="KW-0285">Flavoprotein</keyword>
<dbReference type="InterPro" id="IPR029479">
    <property type="entry name" value="Nitroreductase"/>
</dbReference>
<proteinExistence type="inferred from homology"/>
<comment type="caution">
    <text evidence="10">The sequence shown here is derived from an EMBL/GenBank/DDBJ whole genome shotgun (WGS) entry which is preliminary data.</text>
</comment>
<dbReference type="CDD" id="cd02135">
    <property type="entry name" value="YdjA-like"/>
    <property type="match status" value="1"/>
</dbReference>
<dbReference type="Proteomes" id="UP000613768">
    <property type="component" value="Unassembled WGS sequence"/>
</dbReference>
<dbReference type="InterPro" id="IPR026021">
    <property type="entry name" value="YdjA-like"/>
</dbReference>
<dbReference type="GO" id="GO:0016491">
    <property type="term" value="F:oxidoreductase activity"/>
    <property type="evidence" value="ECO:0007669"/>
    <property type="project" value="UniProtKB-UniRule"/>
</dbReference>
<evidence type="ECO:0000256" key="5">
    <source>
        <dbReference type="ARBA" id="ARBA00023002"/>
    </source>
</evidence>
<keyword evidence="3 7" id="KW-0288">FMN</keyword>
<dbReference type="Pfam" id="PF00881">
    <property type="entry name" value="Nitroreductase"/>
    <property type="match status" value="1"/>
</dbReference>
<reference evidence="10 11" key="1">
    <citation type="submission" date="2020-09" db="EMBL/GenBank/DDBJ databases">
        <title>Pseudoxanthomonas sp. CAU 1598 isolated from sand of Yaerae Beach.</title>
        <authorList>
            <person name="Kim W."/>
        </authorList>
    </citation>
    <scope>NUCLEOTIDE SEQUENCE [LARGE SCALE GENOMIC DNA]</scope>
    <source>
        <strain evidence="10 11">CAU 1598</strain>
    </source>
</reference>
<feature type="binding site" evidence="8">
    <location>
        <position position="45"/>
    </location>
    <ligand>
        <name>FMN</name>
        <dbReference type="ChEBI" id="CHEBI:58210"/>
        <note>ligand shared between dimeric partners</note>
    </ligand>
</feature>
<evidence type="ECO:0000259" key="9">
    <source>
        <dbReference type="Pfam" id="PF00881"/>
    </source>
</evidence>
<organism evidence="10 11">
    <name type="scientific">Pseudomarimonas arenosa</name>
    <dbReference type="NCBI Taxonomy" id="2774145"/>
    <lineage>
        <taxon>Bacteria</taxon>
        <taxon>Pseudomonadati</taxon>
        <taxon>Pseudomonadota</taxon>
        <taxon>Gammaproteobacteria</taxon>
        <taxon>Lysobacterales</taxon>
        <taxon>Lysobacteraceae</taxon>
        <taxon>Pseudomarimonas</taxon>
    </lineage>
</organism>
<dbReference type="AlphaFoldDB" id="A0AAW3ZQL2"/>
<protein>
    <recommendedName>
        <fullName evidence="7">Putative NAD(P)H nitroreductase</fullName>
        <ecNumber evidence="7">1.-.-.-</ecNumber>
    </recommendedName>
</protein>
<feature type="domain" description="Nitroreductase" evidence="9">
    <location>
        <begin position="13"/>
        <end position="170"/>
    </location>
</feature>
<evidence type="ECO:0000256" key="4">
    <source>
        <dbReference type="ARBA" id="ARBA00022857"/>
    </source>
</evidence>
<dbReference type="PANTHER" id="PTHR43821:SF1">
    <property type="entry name" value="NAD(P)H NITROREDUCTASE YDJA-RELATED"/>
    <property type="match status" value="1"/>
</dbReference>
<evidence type="ECO:0000256" key="6">
    <source>
        <dbReference type="ARBA" id="ARBA00023027"/>
    </source>
</evidence>
<feature type="binding site" evidence="8">
    <location>
        <position position="41"/>
    </location>
    <ligand>
        <name>FMN</name>
        <dbReference type="ChEBI" id="CHEBI:58210"/>
        <note>ligand shared between dimeric partners</note>
    </ligand>
</feature>
<sequence>MSKALTALELLQTRRSVPCAQLQSPAPNQAELEQIVALAMRVPDHGKLTPWRVLALQDEHKGAFADWLYQRHRQREPEANESVLQKDPQRFRHSPLVLVIVSTILSTERIPEQEQLLSGGCVCYTVLQAAAALGYSAQWLTGWAAYDTPVAKQLGLSDGERILGFIHLGRADEVPPERVRPALADKLSFYRHS</sequence>